<organism evidence="1 2">
    <name type="scientific">Burkholderia ubonensis</name>
    <dbReference type="NCBI Taxonomy" id="101571"/>
    <lineage>
        <taxon>Bacteria</taxon>
        <taxon>Pseudomonadati</taxon>
        <taxon>Pseudomonadota</taxon>
        <taxon>Betaproteobacteria</taxon>
        <taxon>Burkholderiales</taxon>
        <taxon>Burkholderiaceae</taxon>
        <taxon>Burkholderia</taxon>
        <taxon>Burkholderia cepacia complex</taxon>
    </lineage>
</organism>
<proteinExistence type="predicted"/>
<evidence type="ECO:0000313" key="2">
    <source>
        <dbReference type="Proteomes" id="UP000064029"/>
    </source>
</evidence>
<accession>A0A103QXJ9</accession>
<dbReference type="Proteomes" id="UP000064029">
    <property type="component" value="Unassembled WGS sequence"/>
</dbReference>
<name>A0A103QXJ9_9BURK</name>
<gene>
    <name evidence="1" type="ORF">WJ33_34815</name>
</gene>
<dbReference type="EMBL" id="LOXM01000239">
    <property type="protein sequence ID" value="KVG57407.1"/>
    <property type="molecule type" value="Genomic_DNA"/>
</dbReference>
<protein>
    <submittedName>
        <fullName evidence="1">Uncharacterized protein</fullName>
    </submittedName>
</protein>
<comment type="caution">
    <text evidence="1">The sequence shown here is derived from an EMBL/GenBank/DDBJ whole genome shotgun (WGS) entry which is preliminary data.</text>
</comment>
<sequence length="60" mass="6670">MLATFSPDDFATGGMYVRRPRVLPGLLAVMGPQWFRVFDARVTAMAPDLSNGFDLLCIYT</sequence>
<dbReference type="AlphaFoldDB" id="A0A103QXJ9"/>
<reference evidence="1 2" key="1">
    <citation type="submission" date="2015-11" db="EMBL/GenBank/DDBJ databases">
        <title>Expanding the genomic diversity of Burkholderia species for the development of highly accurate diagnostics.</title>
        <authorList>
            <person name="Sahl J."/>
            <person name="Keim P."/>
            <person name="Wagner D."/>
        </authorList>
    </citation>
    <scope>NUCLEOTIDE SEQUENCE [LARGE SCALE GENOMIC DNA]</scope>
    <source>
        <strain evidence="1 2">MSMB2036</strain>
    </source>
</reference>
<evidence type="ECO:0000313" key="1">
    <source>
        <dbReference type="EMBL" id="KVG57407.1"/>
    </source>
</evidence>